<dbReference type="InterPro" id="IPR018727">
    <property type="entry name" value="DUF2267"/>
</dbReference>
<gene>
    <name evidence="1" type="ORF">S1361_01320</name>
</gene>
<reference evidence="1 2" key="1">
    <citation type="submission" date="2021-03" db="EMBL/GenBank/DDBJ databases">
        <title>Complete genome sequence of Streptomyces cyanogenus S136, producer of anticancer angucycline landomycin A.</title>
        <authorList>
            <person name="Hrab P."/>
            <person name="Ruckert C."/>
            <person name="Busche T."/>
            <person name="Ostash I."/>
            <person name="Kalinowski J."/>
            <person name="Fedorenko V."/>
            <person name="Yushchuk O."/>
            <person name="Ostash B."/>
        </authorList>
    </citation>
    <scope>NUCLEOTIDE SEQUENCE [LARGE SCALE GENOMIC DNA]</scope>
    <source>
        <strain evidence="1 2">S136</strain>
    </source>
</reference>
<protein>
    <submittedName>
        <fullName evidence="1">Uncharacterized protein</fullName>
    </submittedName>
</protein>
<name>A0ABX7TIB2_STRCY</name>
<proteinExistence type="predicted"/>
<keyword evidence="2" id="KW-1185">Reference proteome</keyword>
<accession>A0ABX7TIB2</accession>
<evidence type="ECO:0000313" key="1">
    <source>
        <dbReference type="EMBL" id="QTD95961.1"/>
    </source>
</evidence>
<organism evidence="1 2">
    <name type="scientific">Streptomyces cyanogenus</name>
    <dbReference type="NCBI Taxonomy" id="80860"/>
    <lineage>
        <taxon>Bacteria</taxon>
        <taxon>Bacillati</taxon>
        <taxon>Actinomycetota</taxon>
        <taxon>Actinomycetes</taxon>
        <taxon>Kitasatosporales</taxon>
        <taxon>Streptomycetaceae</taxon>
        <taxon>Streptomyces</taxon>
    </lineage>
</organism>
<evidence type="ECO:0000313" key="2">
    <source>
        <dbReference type="Proteomes" id="UP000663908"/>
    </source>
</evidence>
<dbReference type="Proteomes" id="UP000663908">
    <property type="component" value="Chromosome"/>
</dbReference>
<dbReference type="EMBL" id="CP071839">
    <property type="protein sequence ID" value="QTD95961.1"/>
    <property type="molecule type" value="Genomic_DNA"/>
</dbReference>
<sequence length="189" mass="20446">MAKAWDSSGPQPQVQDRGEYATICEAERVTRAVLATPGAHLVGAGRKELAEHLSPQYRPLLSDPLPATRLPSGIRRGRRPLIEDTTPETARWDTGAVLSTLAEAAGDDLLHRTSPTCLPATRYCSAAPNWTNPARNIQHREPTVAAQRAAGGKSRCCERVRVVSFRGYSWATIRVAQGEGGGVDLGRVR</sequence>
<dbReference type="RefSeq" id="WP_341829279.1">
    <property type="nucleotide sequence ID" value="NZ_CP071839.1"/>
</dbReference>
<dbReference type="Pfam" id="PF10025">
    <property type="entry name" value="DUF2267"/>
    <property type="match status" value="1"/>
</dbReference>